<proteinExistence type="predicted"/>
<gene>
    <name evidence="1" type="ORF">GCM10009416_22190</name>
</gene>
<reference evidence="1 2" key="1">
    <citation type="journal article" date="2019" name="Int. J. Syst. Evol. Microbiol.">
        <title>The Global Catalogue of Microorganisms (GCM) 10K type strain sequencing project: providing services to taxonomists for standard genome sequencing and annotation.</title>
        <authorList>
            <consortium name="The Broad Institute Genomics Platform"/>
            <consortium name="The Broad Institute Genome Sequencing Center for Infectious Disease"/>
            <person name="Wu L."/>
            <person name="Ma J."/>
        </authorList>
    </citation>
    <scope>NUCLEOTIDE SEQUENCE [LARGE SCALE GENOMIC DNA]</scope>
    <source>
        <strain evidence="1 2">JCM 9933</strain>
    </source>
</reference>
<name>A0ABN1F618_9PROT</name>
<dbReference type="Pfam" id="PF12893">
    <property type="entry name" value="Lumazine_bd_2"/>
    <property type="match status" value="1"/>
</dbReference>
<dbReference type="Proteomes" id="UP001501588">
    <property type="component" value="Unassembled WGS sequence"/>
</dbReference>
<dbReference type="InterPro" id="IPR039437">
    <property type="entry name" value="FrzH/put_lumazine-bd"/>
</dbReference>
<dbReference type="EMBL" id="BAAAFZ010000027">
    <property type="protein sequence ID" value="GAA0583304.1"/>
    <property type="molecule type" value="Genomic_DNA"/>
</dbReference>
<organism evidence="1 2">
    <name type="scientific">Craurococcus roseus</name>
    <dbReference type="NCBI Taxonomy" id="77585"/>
    <lineage>
        <taxon>Bacteria</taxon>
        <taxon>Pseudomonadati</taxon>
        <taxon>Pseudomonadota</taxon>
        <taxon>Alphaproteobacteria</taxon>
        <taxon>Acetobacterales</taxon>
        <taxon>Acetobacteraceae</taxon>
        <taxon>Craurococcus</taxon>
    </lineage>
</organism>
<evidence type="ECO:0000313" key="2">
    <source>
        <dbReference type="Proteomes" id="UP001501588"/>
    </source>
</evidence>
<sequence>MPDASGKAASTTTSGDVSAIEAVIRTYFDGLYEGDVEKLGAAFHPVSHLYSERDGEVVDLPRERWFEMVRNRPSPAASGLARDDRILLLDISGPETAFVKVACQIPPRYFTDYLVLNRTKAGWKIVSKVFRADVRD</sequence>
<protein>
    <submittedName>
        <fullName evidence="1">Nuclear transport factor 2 family protein</fullName>
    </submittedName>
</protein>
<accession>A0ABN1F618</accession>
<dbReference type="SUPFAM" id="SSF54427">
    <property type="entry name" value="NTF2-like"/>
    <property type="match status" value="1"/>
</dbReference>
<dbReference type="InterPro" id="IPR032710">
    <property type="entry name" value="NTF2-like_dom_sf"/>
</dbReference>
<dbReference type="Gene3D" id="3.10.450.50">
    <property type="match status" value="1"/>
</dbReference>
<comment type="caution">
    <text evidence="1">The sequence shown here is derived from an EMBL/GenBank/DDBJ whole genome shotgun (WGS) entry which is preliminary data.</text>
</comment>
<dbReference type="RefSeq" id="WP_343895357.1">
    <property type="nucleotide sequence ID" value="NZ_BAAAFZ010000027.1"/>
</dbReference>
<evidence type="ECO:0000313" key="1">
    <source>
        <dbReference type="EMBL" id="GAA0583304.1"/>
    </source>
</evidence>
<keyword evidence="2" id="KW-1185">Reference proteome</keyword>